<dbReference type="PROSITE" id="PS51819">
    <property type="entry name" value="VOC"/>
    <property type="match status" value="1"/>
</dbReference>
<keyword evidence="4" id="KW-1185">Reference proteome</keyword>
<name>A0A133UCG3_9EURY</name>
<reference evidence="3 4" key="1">
    <citation type="journal article" date="2016" name="Sci. Rep.">
        <title>Metabolic traits of an uncultured archaeal lineage -MSBL1- from brine pools of the Red Sea.</title>
        <authorList>
            <person name="Mwirichia R."/>
            <person name="Alam I."/>
            <person name="Rashid M."/>
            <person name="Vinu M."/>
            <person name="Ba-Alawi W."/>
            <person name="Anthony Kamau A."/>
            <person name="Kamanda Ngugi D."/>
            <person name="Goker M."/>
            <person name="Klenk H.P."/>
            <person name="Bajic V."/>
            <person name="Stingl U."/>
        </authorList>
    </citation>
    <scope>NUCLEOTIDE SEQUENCE [LARGE SCALE GENOMIC DNA]</scope>
    <source>
        <strain evidence="3">SCGC-AAA259D18</strain>
    </source>
</reference>
<dbReference type="GO" id="GO:0046872">
    <property type="term" value="F:metal ion binding"/>
    <property type="evidence" value="ECO:0007669"/>
    <property type="project" value="UniProtKB-KW"/>
</dbReference>
<dbReference type="Pfam" id="PF00903">
    <property type="entry name" value="Glyoxalase"/>
    <property type="match status" value="1"/>
</dbReference>
<dbReference type="InterPro" id="IPR004360">
    <property type="entry name" value="Glyas_Fos-R_dOase_dom"/>
</dbReference>
<dbReference type="PANTHER" id="PTHR43048:SF3">
    <property type="entry name" value="METHYLMALONYL-COA EPIMERASE, MITOCHONDRIAL"/>
    <property type="match status" value="1"/>
</dbReference>
<dbReference type="EMBL" id="LHXM01000007">
    <property type="protein sequence ID" value="KXA91891.1"/>
    <property type="molecule type" value="Genomic_DNA"/>
</dbReference>
<evidence type="ECO:0000256" key="1">
    <source>
        <dbReference type="ARBA" id="ARBA00022723"/>
    </source>
</evidence>
<feature type="domain" description="VOC" evidence="2">
    <location>
        <begin position="4"/>
        <end position="130"/>
    </location>
</feature>
<dbReference type="AlphaFoldDB" id="A0A133UCG3"/>
<dbReference type="SUPFAM" id="SSF54593">
    <property type="entry name" value="Glyoxalase/Bleomycin resistance protein/Dihydroxybiphenyl dioxygenase"/>
    <property type="match status" value="1"/>
</dbReference>
<dbReference type="PANTHER" id="PTHR43048">
    <property type="entry name" value="METHYLMALONYL-COA EPIMERASE"/>
    <property type="match status" value="1"/>
</dbReference>
<accession>A0A133UCG3</accession>
<sequence length="131" mass="14967">MFKGIDHVEIVVPLDEFDRHIGFFSDVFGFEIKSRREKTPPDSPMEKILYMELNGSLIELMSVEDPDEITSGPFQVGYRTIAIEVDDMNEATDYFKEKGIEIVQGPKTVGESKRAEIMTPGGLPIELRKWR</sequence>
<protein>
    <recommendedName>
        <fullName evidence="2">VOC domain-containing protein</fullName>
    </recommendedName>
</protein>
<gene>
    <name evidence="3" type="ORF">AKJ63_00520</name>
</gene>
<dbReference type="InterPro" id="IPR037523">
    <property type="entry name" value="VOC_core"/>
</dbReference>
<dbReference type="Gene3D" id="3.10.180.10">
    <property type="entry name" value="2,3-Dihydroxybiphenyl 1,2-Dioxygenase, domain 1"/>
    <property type="match status" value="1"/>
</dbReference>
<evidence type="ECO:0000313" key="3">
    <source>
        <dbReference type="EMBL" id="KXA91891.1"/>
    </source>
</evidence>
<keyword evidence="1" id="KW-0479">Metal-binding</keyword>
<evidence type="ECO:0000259" key="2">
    <source>
        <dbReference type="PROSITE" id="PS51819"/>
    </source>
</evidence>
<dbReference type="InterPro" id="IPR029068">
    <property type="entry name" value="Glyas_Bleomycin-R_OHBP_Dase"/>
</dbReference>
<dbReference type="Proteomes" id="UP000070195">
    <property type="component" value="Unassembled WGS sequence"/>
</dbReference>
<dbReference type="InterPro" id="IPR051785">
    <property type="entry name" value="MMCE/EMCE_epimerase"/>
</dbReference>
<dbReference type="GO" id="GO:0004493">
    <property type="term" value="F:methylmalonyl-CoA epimerase activity"/>
    <property type="evidence" value="ECO:0007669"/>
    <property type="project" value="TreeGrafter"/>
</dbReference>
<comment type="caution">
    <text evidence="3">The sequence shown here is derived from an EMBL/GenBank/DDBJ whole genome shotgun (WGS) entry which is preliminary data.</text>
</comment>
<dbReference type="GO" id="GO:0046491">
    <property type="term" value="P:L-methylmalonyl-CoA metabolic process"/>
    <property type="evidence" value="ECO:0007669"/>
    <property type="project" value="TreeGrafter"/>
</dbReference>
<proteinExistence type="predicted"/>
<evidence type="ECO:0000313" key="4">
    <source>
        <dbReference type="Proteomes" id="UP000070195"/>
    </source>
</evidence>
<organism evidence="3 4">
    <name type="scientific">candidate division MSBL1 archaeon SCGC-AAA259D18</name>
    <dbReference type="NCBI Taxonomy" id="1698262"/>
    <lineage>
        <taxon>Archaea</taxon>
        <taxon>Methanobacteriati</taxon>
        <taxon>Methanobacteriota</taxon>
        <taxon>candidate division MSBL1</taxon>
    </lineage>
</organism>